<name>A0A644XFD2_9ZZZZ</name>
<gene>
    <name evidence="1" type="ORF">SDC9_61279</name>
</gene>
<sequence length="172" mass="19943">MKILIKHILFDFDGTPVGSLELALQILNGMAVKYHYQKVTMEDMQKLKYMPLTQRFKQIGFPLHKIPAMTMECAAMYKQEISSLEPIEGIRDVIFEYSLSILSSNSVDNITEFLRRNNRLHFSARFPILFCSLYISMIFYKCLPDALQKSLYLSHSNCRCMGLLILSLVIFL</sequence>
<reference evidence="1" key="1">
    <citation type="submission" date="2019-08" db="EMBL/GenBank/DDBJ databases">
        <authorList>
            <person name="Kucharzyk K."/>
            <person name="Murdoch R.W."/>
            <person name="Higgins S."/>
            <person name="Loffler F."/>
        </authorList>
    </citation>
    <scope>NUCLEOTIDE SEQUENCE</scope>
</reference>
<organism evidence="1">
    <name type="scientific">bioreactor metagenome</name>
    <dbReference type="NCBI Taxonomy" id="1076179"/>
    <lineage>
        <taxon>unclassified sequences</taxon>
        <taxon>metagenomes</taxon>
        <taxon>ecological metagenomes</taxon>
    </lineage>
</organism>
<dbReference type="InterPro" id="IPR023214">
    <property type="entry name" value="HAD_sf"/>
</dbReference>
<dbReference type="Pfam" id="PF13419">
    <property type="entry name" value="HAD_2"/>
    <property type="match status" value="1"/>
</dbReference>
<comment type="caution">
    <text evidence="1">The sequence shown here is derived from an EMBL/GenBank/DDBJ whole genome shotgun (WGS) entry which is preliminary data.</text>
</comment>
<dbReference type="InterPro" id="IPR023198">
    <property type="entry name" value="PGP-like_dom2"/>
</dbReference>
<dbReference type="InterPro" id="IPR041492">
    <property type="entry name" value="HAD_2"/>
</dbReference>
<evidence type="ECO:0008006" key="2">
    <source>
        <dbReference type="Google" id="ProtNLM"/>
    </source>
</evidence>
<dbReference type="InterPro" id="IPR036412">
    <property type="entry name" value="HAD-like_sf"/>
</dbReference>
<evidence type="ECO:0000313" key="1">
    <source>
        <dbReference type="EMBL" id="MPM14915.1"/>
    </source>
</evidence>
<proteinExistence type="predicted"/>
<dbReference type="Gene3D" id="1.10.150.240">
    <property type="entry name" value="Putative phosphatase, domain 2"/>
    <property type="match status" value="1"/>
</dbReference>
<dbReference type="EMBL" id="VSSQ01002357">
    <property type="protein sequence ID" value="MPM14915.1"/>
    <property type="molecule type" value="Genomic_DNA"/>
</dbReference>
<protein>
    <recommendedName>
        <fullName evidence="2">Phosphoglycolate phosphatase</fullName>
    </recommendedName>
</protein>
<dbReference type="SUPFAM" id="SSF56784">
    <property type="entry name" value="HAD-like"/>
    <property type="match status" value="1"/>
</dbReference>
<dbReference type="Gene3D" id="3.40.50.1000">
    <property type="entry name" value="HAD superfamily/HAD-like"/>
    <property type="match status" value="1"/>
</dbReference>
<dbReference type="AlphaFoldDB" id="A0A644XFD2"/>
<accession>A0A644XFD2</accession>